<dbReference type="Proteomes" id="UP000008633">
    <property type="component" value="Chromosome"/>
</dbReference>
<dbReference type="HOGENOM" id="CLU_054536_0_0_7"/>
<dbReference type="SUPFAM" id="SSF63418">
    <property type="entry name" value="MurE/MurF N-terminal domain"/>
    <property type="match status" value="1"/>
</dbReference>
<evidence type="ECO:0000313" key="1">
    <source>
        <dbReference type="EMBL" id="ADV46591.1"/>
    </source>
</evidence>
<evidence type="ECO:0000313" key="2">
    <source>
        <dbReference type="Proteomes" id="UP000008633"/>
    </source>
</evidence>
<dbReference type="EMBL" id="CP002452">
    <property type="protein sequence ID" value="ADV46591.1"/>
    <property type="molecule type" value="Genomic_DNA"/>
</dbReference>
<proteinExistence type="predicted"/>
<dbReference type="eggNOG" id="COG0770">
    <property type="taxonomic scope" value="Bacteria"/>
</dbReference>
<dbReference type="STRING" id="749222.Nitsa_1340"/>
<accession>E6WZ79</accession>
<dbReference type="KEGG" id="nsa:Nitsa_1340"/>
<dbReference type="InterPro" id="IPR035911">
    <property type="entry name" value="MurE/MurF_N"/>
</dbReference>
<organism evidence="1 2">
    <name type="scientific">Nitratifractor salsuginis (strain DSM 16511 / JCM 12458 / E9I37-1)</name>
    <dbReference type="NCBI Taxonomy" id="749222"/>
    <lineage>
        <taxon>Bacteria</taxon>
        <taxon>Pseudomonadati</taxon>
        <taxon>Campylobacterota</taxon>
        <taxon>Epsilonproteobacteria</taxon>
        <taxon>Campylobacterales</taxon>
        <taxon>Sulfurovaceae</taxon>
        <taxon>Nitratifractor</taxon>
    </lineage>
</organism>
<dbReference type="AlphaFoldDB" id="E6WZ79"/>
<keyword evidence="2" id="KW-1185">Reference proteome</keyword>
<reference evidence="2" key="2">
    <citation type="submission" date="2011-01" db="EMBL/GenBank/DDBJ databases">
        <title>The complete genome of Nitratifractor salsuginis DSM 16511.</title>
        <authorList>
            <consortium name="US DOE Joint Genome Institute (JGI-PGF)"/>
            <person name="Lucas S."/>
            <person name="Copeland A."/>
            <person name="Lapidus A."/>
            <person name="Bruce D."/>
            <person name="Goodwin L."/>
            <person name="Pitluck S."/>
            <person name="Kyrpides N."/>
            <person name="Mavromatis K."/>
            <person name="Ivanova N."/>
            <person name="Mikhailova N."/>
            <person name="Zeytun A."/>
            <person name="Detter J.C."/>
            <person name="Tapia R."/>
            <person name="Han C."/>
            <person name="Land M."/>
            <person name="Hauser L."/>
            <person name="Markowitz V."/>
            <person name="Cheng J.-F."/>
            <person name="Hugenholtz P."/>
            <person name="Woyke T."/>
            <person name="Wu D."/>
            <person name="Tindall B."/>
            <person name="Schuetze A."/>
            <person name="Brambilla E."/>
            <person name="Klenk H.-P."/>
            <person name="Eisen J.A."/>
        </authorList>
    </citation>
    <scope>NUCLEOTIDE SEQUENCE [LARGE SCALE GENOMIC DNA]</scope>
    <source>
        <strain evidence="2">DSM 16511 / JCM 12458 / E9I37-1</strain>
    </source>
</reference>
<gene>
    <name evidence="1" type="ordered locus">Nitsa_1340</name>
</gene>
<name>E6WZ79_NITSE</name>
<protein>
    <submittedName>
        <fullName evidence="1">Uncharacterized protein</fullName>
    </submittedName>
</protein>
<reference evidence="1 2" key="1">
    <citation type="journal article" date="2011" name="Stand. Genomic Sci.">
        <title>Complete genome sequence of Nitratifractor salsuginis type strain (E9I37-1).</title>
        <authorList>
            <person name="Anderson I."/>
            <person name="Sikorski J."/>
            <person name="Zeytun A."/>
            <person name="Nolan M."/>
            <person name="Lapidus A."/>
            <person name="Lucas S."/>
            <person name="Hammon N."/>
            <person name="Deshpande S."/>
            <person name="Cheng J.F."/>
            <person name="Tapia R."/>
            <person name="Han C."/>
            <person name="Goodwin L."/>
            <person name="Pitluck S."/>
            <person name="Liolios K."/>
            <person name="Pagani I."/>
            <person name="Ivanova N."/>
            <person name="Huntemann M."/>
            <person name="Mavromatis K."/>
            <person name="Ovchinikova G."/>
            <person name="Pati A."/>
            <person name="Chen A."/>
            <person name="Palaniappan K."/>
            <person name="Land M."/>
            <person name="Hauser L."/>
            <person name="Brambilla E.M."/>
            <person name="Ngatchou-Djao O.D."/>
            <person name="Rohde M."/>
            <person name="Tindall B.J."/>
            <person name="Goker M."/>
            <person name="Detter J.C."/>
            <person name="Woyke T."/>
            <person name="Bristow J."/>
            <person name="Eisen J.A."/>
            <person name="Markowitz V."/>
            <person name="Hugenholtz P."/>
            <person name="Klenk H.P."/>
            <person name="Kyrpides N.C."/>
        </authorList>
    </citation>
    <scope>NUCLEOTIDE SEQUENCE [LARGE SCALE GENOMIC DNA]</scope>
    <source>
        <strain evidence="2">DSM 16511 / JCM 12458 / E9I37-1</strain>
    </source>
</reference>
<sequence>MKMKISDLINITGGTLDNEPQVQAIESATVFPSKVERGDLFFAARNEDIPAAVERGAYAVIYAGERPRDLDEEIAWIEVDSVKEAAFRLLRYVMLRKEAEVVLLRPHEESFLKMILTHKSNIAFLPREWTKAFEMILNSDQRLFVGSDRELLETITPEPIRLEEEAEGQMISDTLFRSTFKVHGYIYQQKEMAPFHLSHLLRVVDFCDREELPYSLDKIHYTRHFQPVFVDGKLESIPKGSSDRVVIFVDNLPDIVQAREYVRYQSSWARSIVLTPPKTKVENVERPYWFHTPEEAREILKNTHFNYAFVYSLDREMLKQMREERTLF</sequence>